<protein>
    <submittedName>
        <fullName evidence="1">Uncharacterized protein</fullName>
    </submittedName>
</protein>
<proteinExistence type="predicted"/>
<keyword evidence="2" id="KW-1185">Reference proteome</keyword>
<evidence type="ECO:0000313" key="1">
    <source>
        <dbReference type="EMBL" id="MEQ2254460.1"/>
    </source>
</evidence>
<organism evidence="1 2">
    <name type="scientific">Ilyodon furcidens</name>
    <name type="common">goldbreast splitfin</name>
    <dbReference type="NCBI Taxonomy" id="33524"/>
    <lineage>
        <taxon>Eukaryota</taxon>
        <taxon>Metazoa</taxon>
        <taxon>Chordata</taxon>
        <taxon>Craniata</taxon>
        <taxon>Vertebrata</taxon>
        <taxon>Euteleostomi</taxon>
        <taxon>Actinopterygii</taxon>
        <taxon>Neopterygii</taxon>
        <taxon>Teleostei</taxon>
        <taxon>Neoteleostei</taxon>
        <taxon>Acanthomorphata</taxon>
        <taxon>Ovalentaria</taxon>
        <taxon>Atherinomorphae</taxon>
        <taxon>Cyprinodontiformes</taxon>
        <taxon>Goodeidae</taxon>
        <taxon>Ilyodon</taxon>
    </lineage>
</organism>
<gene>
    <name evidence="1" type="ORF">ILYODFUR_004045</name>
</gene>
<evidence type="ECO:0000313" key="2">
    <source>
        <dbReference type="Proteomes" id="UP001482620"/>
    </source>
</evidence>
<sequence>MALECKPTSHFLAAFNFSLSTRSPAHPPSPLAFPSPLSAPQWPSPTQSLEQCVWETACVTKAIKHTHAHIGVGPCTKTLVLHAGKSCIEIQMQSSSQRYKTNVQIVKIK</sequence>
<comment type="caution">
    <text evidence="1">The sequence shown here is derived from an EMBL/GenBank/DDBJ whole genome shotgun (WGS) entry which is preliminary data.</text>
</comment>
<dbReference type="EMBL" id="JAHRIQ010104485">
    <property type="protein sequence ID" value="MEQ2254460.1"/>
    <property type="molecule type" value="Genomic_DNA"/>
</dbReference>
<dbReference type="Proteomes" id="UP001482620">
    <property type="component" value="Unassembled WGS sequence"/>
</dbReference>
<name>A0ABV0VAV7_9TELE</name>
<accession>A0ABV0VAV7</accession>
<reference evidence="1 2" key="1">
    <citation type="submission" date="2021-06" db="EMBL/GenBank/DDBJ databases">
        <authorList>
            <person name="Palmer J.M."/>
        </authorList>
    </citation>
    <scope>NUCLEOTIDE SEQUENCE [LARGE SCALE GENOMIC DNA]</scope>
    <source>
        <strain evidence="2">if_2019</strain>
        <tissue evidence="1">Muscle</tissue>
    </source>
</reference>